<protein>
    <recommendedName>
        <fullName evidence="7">ComEC/Rec2-related protein domain-containing protein</fullName>
    </recommendedName>
</protein>
<feature type="transmembrane region" description="Helical" evidence="6">
    <location>
        <begin position="441"/>
        <end position="457"/>
    </location>
</feature>
<feature type="transmembrane region" description="Helical" evidence="6">
    <location>
        <begin position="56"/>
        <end position="74"/>
    </location>
</feature>
<dbReference type="PANTHER" id="PTHR30619:SF1">
    <property type="entry name" value="RECOMBINATION PROTEIN 2"/>
    <property type="match status" value="1"/>
</dbReference>
<feature type="transmembrane region" description="Helical" evidence="6">
    <location>
        <begin position="462"/>
        <end position="481"/>
    </location>
</feature>
<evidence type="ECO:0000256" key="6">
    <source>
        <dbReference type="SAM" id="Phobius"/>
    </source>
</evidence>
<accession>A0A1S1Z1E2</accession>
<evidence type="ECO:0000256" key="1">
    <source>
        <dbReference type="ARBA" id="ARBA00004651"/>
    </source>
</evidence>
<keyword evidence="4 6" id="KW-1133">Transmembrane helix</keyword>
<organism evidence="8 9">
    <name type="scientific">Flammeovirga pacifica</name>
    <dbReference type="NCBI Taxonomy" id="915059"/>
    <lineage>
        <taxon>Bacteria</taxon>
        <taxon>Pseudomonadati</taxon>
        <taxon>Bacteroidota</taxon>
        <taxon>Cytophagia</taxon>
        <taxon>Cytophagales</taxon>
        <taxon>Flammeovirgaceae</taxon>
        <taxon>Flammeovirga</taxon>
    </lineage>
</organism>
<dbReference type="OrthoDB" id="9761531at2"/>
<dbReference type="RefSeq" id="WP_084812167.1">
    <property type="nucleotide sequence ID" value="NZ_JRYR02000001.1"/>
</dbReference>
<dbReference type="EMBL" id="JRYR02000001">
    <property type="protein sequence ID" value="OHX67089.1"/>
    <property type="molecule type" value="Genomic_DNA"/>
</dbReference>
<evidence type="ECO:0000259" key="7">
    <source>
        <dbReference type="Pfam" id="PF03772"/>
    </source>
</evidence>
<dbReference type="STRING" id="915059.NH26_12420"/>
<evidence type="ECO:0000256" key="2">
    <source>
        <dbReference type="ARBA" id="ARBA00022475"/>
    </source>
</evidence>
<dbReference type="Pfam" id="PF03772">
    <property type="entry name" value="Competence"/>
    <property type="match status" value="1"/>
</dbReference>
<keyword evidence="9" id="KW-1185">Reference proteome</keyword>
<comment type="caution">
    <text evidence="8">The sequence shown here is derived from an EMBL/GenBank/DDBJ whole genome shotgun (WGS) entry which is preliminary data.</text>
</comment>
<evidence type="ECO:0000313" key="9">
    <source>
        <dbReference type="Proteomes" id="UP000179797"/>
    </source>
</evidence>
<feature type="transmembrane region" description="Helical" evidence="6">
    <location>
        <begin position="410"/>
        <end position="429"/>
    </location>
</feature>
<proteinExistence type="predicted"/>
<dbReference type="InterPro" id="IPR052159">
    <property type="entry name" value="Competence_DNA_uptake"/>
</dbReference>
<gene>
    <name evidence="8" type="ORF">NH26_12420</name>
</gene>
<feature type="transmembrane region" description="Helical" evidence="6">
    <location>
        <begin position="374"/>
        <end position="398"/>
    </location>
</feature>
<evidence type="ECO:0000256" key="4">
    <source>
        <dbReference type="ARBA" id="ARBA00022989"/>
    </source>
</evidence>
<dbReference type="GO" id="GO:0005886">
    <property type="term" value="C:plasma membrane"/>
    <property type="evidence" value="ECO:0007669"/>
    <property type="project" value="UniProtKB-SubCell"/>
</dbReference>
<feature type="transmembrane region" description="Helical" evidence="6">
    <location>
        <begin position="313"/>
        <end position="336"/>
    </location>
</feature>
<keyword evidence="5 6" id="KW-0472">Membrane</keyword>
<dbReference type="Proteomes" id="UP000179797">
    <property type="component" value="Unassembled WGS sequence"/>
</dbReference>
<evidence type="ECO:0000313" key="8">
    <source>
        <dbReference type="EMBL" id="OHX67089.1"/>
    </source>
</evidence>
<feature type="transmembrane region" description="Helical" evidence="6">
    <location>
        <begin position="348"/>
        <end position="368"/>
    </location>
</feature>
<dbReference type="PANTHER" id="PTHR30619">
    <property type="entry name" value="DNA INTERNALIZATION/COMPETENCE PROTEIN COMEC/REC2"/>
    <property type="match status" value="1"/>
</dbReference>
<dbReference type="NCBIfam" id="TIGR00360">
    <property type="entry name" value="ComEC_N-term"/>
    <property type="match status" value="1"/>
</dbReference>
<keyword evidence="3 6" id="KW-0812">Transmembrane</keyword>
<evidence type="ECO:0000256" key="5">
    <source>
        <dbReference type="ARBA" id="ARBA00023136"/>
    </source>
</evidence>
<dbReference type="InterPro" id="IPR004477">
    <property type="entry name" value="ComEC_N"/>
</dbReference>
<name>A0A1S1Z1E2_FLAPC</name>
<feature type="transmembrane region" description="Helical" evidence="6">
    <location>
        <begin position="254"/>
        <end position="274"/>
    </location>
</feature>
<comment type="subcellular location">
    <subcellularLocation>
        <location evidence="1">Cell membrane</location>
        <topology evidence="1">Multi-pass membrane protein</topology>
    </subcellularLocation>
</comment>
<dbReference type="AlphaFoldDB" id="A0A1S1Z1E2"/>
<sequence>MTIQQAPFFWINISLLLGIICSDYFTFISFNTTIILLVINWCLFSYLTFKKRKANKLGLITLLLFSIFLFGNWINQYQKQSFSQKNYQVIVEKVIQKKSTYIEGYLVNPQRLIDSKVSFYLPNQYLIQPSDLLVIKGRCILQQEMNQYLKSKGLFHQLKVDHYCVEQQGDQTYKSKYRKMVYHTFDSSTRGLALALFCGDKSELSDQIKEVFRVSGSLHLLALSGMHIGILVFIIHSLLFWFQWIPKQWHPIKWIFLCVFVFLIIQFVAQSASIQRASLMLYLSSFSLVFRKQINPINIISFTSFVILIKAPFLLYSLSFQLSFLAVFSIVLFPYWTHIIHLKWYKKLFVSVFLMGILSNWFTFPLILHHFEFFPIWGIFSGLLSGVLLSLMMYCGLLTLLVSEWVDLNWAFDLLHQLLVGWLSLFLQLPQLPSFKLSEDLAYGLVVCIICITYGGYQKDKAWNRIGSFTGLVILTLHFYYQ</sequence>
<evidence type="ECO:0000256" key="3">
    <source>
        <dbReference type="ARBA" id="ARBA00022692"/>
    </source>
</evidence>
<feature type="domain" description="ComEC/Rec2-related protein" evidence="7">
    <location>
        <begin position="196"/>
        <end position="452"/>
    </location>
</feature>
<feature type="transmembrane region" description="Helical" evidence="6">
    <location>
        <begin position="7"/>
        <end position="27"/>
    </location>
</feature>
<reference evidence="8 9" key="1">
    <citation type="journal article" date="2012" name="Int. J. Syst. Evol. Microbiol.">
        <title>Flammeovirga pacifica sp. nov., isolated from deep-sea sediment.</title>
        <authorList>
            <person name="Xu H."/>
            <person name="Fu Y."/>
            <person name="Yang N."/>
            <person name="Ding Z."/>
            <person name="Lai Q."/>
            <person name="Zeng R."/>
        </authorList>
    </citation>
    <scope>NUCLEOTIDE SEQUENCE [LARGE SCALE GENOMIC DNA]</scope>
    <source>
        <strain evidence="9">DSM 24597 / LMG 26175 / WPAGA1</strain>
    </source>
</reference>
<feature type="transmembrane region" description="Helical" evidence="6">
    <location>
        <begin position="218"/>
        <end position="242"/>
    </location>
</feature>
<keyword evidence="2" id="KW-1003">Cell membrane</keyword>